<feature type="domain" description="Zinc finger FPG/IleRS-type" evidence="16">
    <location>
        <begin position="896"/>
        <end position="922"/>
    </location>
</feature>
<keyword evidence="8 14" id="KW-0862">Zinc</keyword>
<dbReference type="GO" id="GO:0002161">
    <property type="term" value="F:aminoacyl-tRNA deacylase activity"/>
    <property type="evidence" value="ECO:0007669"/>
    <property type="project" value="InterPro"/>
</dbReference>
<comment type="similarity">
    <text evidence="2 14">Belongs to the class-I aminoacyl-tRNA synthetase family. IleS type 1 subfamily.</text>
</comment>
<evidence type="ECO:0000256" key="6">
    <source>
        <dbReference type="ARBA" id="ARBA00022723"/>
    </source>
</evidence>
<dbReference type="NCBIfam" id="TIGR00392">
    <property type="entry name" value="ileS"/>
    <property type="match status" value="1"/>
</dbReference>
<dbReference type="CDD" id="cd00818">
    <property type="entry name" value="IleRS_core"/>
    <property type="match status" value="1"/>
</dbReference>
<comment type="cofactor">
    <cofactor evidence="14">
        <name>Zn(2+)</name>
        <dbReference type="ChEBI" id="CHEBI:29105"/>
    </cofactor>
    <text evidence="14">Binds 1 zinc ion per subunit.</text>
</comment>
<dbReference type="InterPro" id="IPR014729">
    <property type="entry name" value="Rossmann-like_a/b/a_fold"/>
</dbReference>
<evidence type="ECO:0000256" key="10">
    <source>
        <dbReference type="ARBA" id="ARBA00022917"/>
    </source>
</evidence>
<feature type="binding site" evidence="14">
    <location>
        <position position="920"/>
    </location>
    <ligand>
        <name>Zn(2+)</name>
        <dbReference type="ChEBI" id="CHEBI:29105"/>
    </ligand>
</feature>
<dbReference type="InterPro" id="IPR009080">
    <property type="entry name" value="tRNAsynth_Ia_anticodon-bd"/>
</dbReference>
<dbReference type="PROSITE" id="PS00178">
    <property type="entry name" value="AA_TRNA_LIGASE_I"/>
    <property type="match status" value="1"/>
</dbReference>
<evidence type="ECO:0000256" key="1">
    <source>
        <dbReference type="ARBA" id="ARBA00004496"/>
    </source>
</evidence>
<dbReference type="EC" id="6.1.1.5" evidence="14"/>
<comment type="subunit">
    <text evidence="3 14">Monomer.</text>
</comment>
<proteinExistence type="inferred from homology"/>
<evidence type="ECO:0000259" key="16">
    <source>
        <dbReference type="Pfam" id="PF06827"/>
    </source>
</evidence>
<accession>A0A0M6W6I9</accession>
<evidence type="ECO:0000256" key="2">
    <source>
        <dbReference type="ARBA" id="ARBA00006887"/>
    </source>
</evidence>
<dbReference type="InterPro" id="IPR050081">
    <property type="entry name" value="Ile-tRNA_ligase"/>
</dbReference>
<keyword evidence="19" id="KW-1185">Reference proteome</keyword>
<evidence type="ECO:0000313" key="18">
    <source>
        <dbReference type="EMBL" id="CRK85484.1"/>
    </source>
</evidence>
<comment type="catalytic activity">
    <reaction evidence="13 14">
        <text>tRNA(Ile) + L-isoleucine + ATP = L-isoleucyl-tRNA(Ile) + AMP + diphosphate</text>
        <dbReference type="Rhea" id="RHEA:11060"/>
        <dbReference type="Rhea" id="RHEA-COMP:9666"/>
        <dbReference type="Rhea" id="RHEA-COMP:9695"/>
        <dbReference type="ChEBI" id="CHEBI:30616"/>
        <dbReference type="ChEBI" id="CHEBI:33019"/>
        <dbReference type="ChEBI" id="CHEBI:58045"/>
        <dbReference type="ChEBI" id="CHEBI:78442"/>
        <dbReference type="ChEBI" id="CHEBI:78528"/>
        <dbReference type="ChEBI" id="CHEBI:456215"/>
        <dbReference type="EC" id="6.1.1.5"/>
    </reaction>
</comment>
<reference evidence="19" key="1">
    <citation type="submission" date="2015-05" db="EMBL/GenBank/DDBJ databases">
        <authorList>
            <person name="Manzano-Marin A."/>
        </authorList>
    </citation>
    <scope>NUCLEOTIDE SEQUENCE [LARGE SCALE GENOMIC DNA]</scope>
    <source>
        <strain evidence="19">officinalis</strain>
    </source>
</reference>
<evidence type="ECO:0000256" key="8">
    <source>
        <dbReference type="ARBA" id="ARBA00022833"/>
    </source>
</evidence>
<dbReference type="PANTHER" id="PTHR42765:SF1">
    <property type="entry name" value="ISOLEUCINE--TRNA LIGASE, MITOCHONDRIAL"/>
    <property type="match status" value="1"/>
</dbReference>
<comment type="function">
    <text evidence="12 14">Catalyzes the attachment of isoleucine to tRNA(Ile). As IleRS can inadvertently accommodate and process structurally similar amino acids such as valine, to avoid such errors it has two additional distinct tRNA(Ile)-dependent editing activities. One activity is designated as 'pretransfer' editing and involves the hydrolysis of activated Val-AMP. The other activity is designated 'posttransfer' editing and involves deacylation of mischarged Val-tRNA(Ile).</text>
</comment>
<feature type="binding site" evidence="14">
    <location>
        <position position="604"/>
    </location>
    <ligand>
        <name>ATP</name>
        <dbReference type="ChEBI" id="CHEBI:30616"/>
    </ligand>
</feature>
<gene>
    <name evidence="14 18" type="primary">ileS</name>
    <name evidence="18" type="ORF">SOFFGTOCOR_0038</name>
</gene>
<feature type="short sequence motif" description="'HIGH' region" evidence="14">
    <location>
        <begin position="58"/>
        <end position="68"/>
    </location>
</feature>
<dbReference type="InterPro" id="IPR010663">
    <property type="entry name" value="Znf_FPG/IleRS"/>
</dbReference>
<evidence type="ECO:0000259" key="15">
    <source>
        <dbReference type="Pfam" id="PF00133"/>
    </source>
</evidence>
<dbReference type="SUPFAM" id="SSF47323">
    <property type="entry name" value="Anticodon-binding domain of a subclass of class I aminoacyl-tRNA synthetases"/>
    <property type="match status" value="1"/>
</dbReference>
<keyword evidence="9 14" id="KW-0067">ATP-binding</keyword>
<evidence type="ECO:0000256" key="14">
    <source>
        <dbReference type="HAMAP-Rule" id="MF_02002"/>
    </source>
</evidence>
<dbReference type="FunFam" id="3.40.50.620:FF:000042">
    <property type="entry name" value="Isoleucine--tRNA ligase"/>
    <property type="match status" value="1"/>
</dbReference>
<feature type="binding site" evidence="14">
    <location>
        <position position="560"/>
    </location>
    <ligand>
        <name>L-isoleucyl-5'-AMP</name>
        <dbReference type="ChEBI" id="CHEBI:178002"/>
    </ligand>
</feature>
<evidence type="ECO:0000256" key="11">
    <source>
        <dbReference type="ARBA" id="ARBA00023146"/>
    </source>
</evidence>
<dbReference type="PANTHER" id="PTHR42765">
    <property type="entry name" value="SOLEUCYL-TRNA SYNTHETASE"/>
    <property type="match status" value="1"/>
</dbReference>
<dbReference type="InterPro" id="IPR013155">
    <property type="entry name" value="M/V/L/I-tRNA-synth_anticd-bd"/>
</dbReference>
<protein>
    <recommendedName>
        <fullName evidence="14">Isoleucine--tRNA ligase</fullName>
        <ecNumber evidence="14">6.1.1.5</ecNumber>
    </recommendedName>
    <alternativeName>
        <fullName evidence="14">Isoleucyl-tRNA synthetase</fullName>
        <shortName evidence="14">IleRS</shortName>
    </alternativeName>
</protein>
<dbReference type="Pfam" id="PF06827">
    <property type="entry name" value="zf-FPG_IleRS"/>
    <property type="match status" value="1"/>
</dbReference>
<keyword evidence="11 14" id="KW-0030">Aminoacyl-tRNA synthetase</keyword>
<dbReference type="InterPro" id="IPR002300">
    <property type="entry name" value="aa-tRNA-synth_Ia"/>
</dbReference>
<evidence type="ECO:0000256" key="9">
    <source>
        <dbReference type="ARBA" id="ARBA00022840"/>
    </source>
</evidence>
<sequence length="934" mass="108361">MSDYKETLNLPSTDFQMRANLTKIEPNTLKRWNKENLYQAVRESKFKKKMFILHDGPPYANGAIHIGHSINKILKDIIIKSKGLSGYNSPYIPGWDCHGLPIEHKIENLLNNLKKNVSSTEFRVQCRNYAKKQIKKQKDDFIRLGVLGDWNEAYQTMDFKTEANTIRALSKVIKNGFLIKGAKPVYWCTICTSSLAEAEVEYYNKSSPGIYVKFKAVNDKEICKKFGVSSDKSVSIIIWTTTPWTLPANKAISVNQNFIYNLIEINNELIILASNLIKNVFKTINVTFWKKIGDCNGKSLELLYFQHPFMNINVPIVLSDHVNLTIGTGAVHIAPDHGQEDYSICLKYNLKISNLVDSNGCFLPNTYPSLDGIFIFKANDIIVKLLNESGSLLFKHIIQHSYPHCWRHKTAVIFRSIPQWFICMDKNKLRERLLNEIKNVQWIPNYGFSKIKSMIENRPDWCISRQRVWGVPMPLFVHKKTEELHPRTLELMEEIAKRVELNGIEAWWNLDSKELIGDESKIYHKISDTLDVWFDSGATHFSVVKTRAEYQSNYANLYLEGLDQHRGWFMSSLVLSMIINERAPYNQVLTHGFVVDKQNRKMSKSLGNTISPQEIVSKFGADVLRLWVASTNYTNDISISNEILERIADSYRRIRNTVRFLLSNLNDFDPEKKLIKQKDMIALDNWAISRAFDTQKEIINLYNKYDFSLIFQRIMYFCSIEMSSFYFDIIKDRQYTTRKNSLARRSCQSALFHIAEALVRWIAPVLSFTSDEIWSKLPGKRSKFVFTEEWYDGLYNLDNSIEMNNTFWSQILMIRNESNKILEQARIDKKIKSSLEAELFLYADNNLFKKLNSLENELRFILLTSKVTVIDIKSAPNNAQETTLKGLKILFNKANGKKCPRCWHYTNDINTNQLDICNRCITNVFGHGETRKFA</sequence>
<name>A0A0M6W6I9_9GAMM</name>
<dbReference type="Proteomes" id="UP000242301">
    <property type="component" value="Unassembled WGS sequence"/>
</dbReference>
<dbReference type="Gene3D" id="1.10.730.20">
    <property type="match status" value="1"/>
</dbReference>
<dbReference type="Gene3D" id="3.40.50.620">
    <property type="entry name" value="HUPs"/>
    <property type="match status" value="2"/>
</dbReference>
<evidence type="ECO:0000256" key="4">
    <source>
        <dbReference type="ARBA" id="ARBA00022490"/>
    </source>
</evidence>
<evidence type="ECO:0000256" key="13">
    <source>
        <dbReference type="ARBA" id="ARBA00048359"/>
    </source>
</evidence>
<dbReference type="GO" id="GO:0000049">
    <property type="term" value="F:tRNA binding"/>
    <property type="evidence" value="ECO:0007669"/>
    <property type="project" value="InterPro"/>
</dbReference>
<feature type="binding site" evidence="14">
    <location>
        <position position="899"/>
    </location>
    <ligand>
        <name>Zn(2+)</name>
        <dbReference type="ChEBI" id="CHEBI:29105"/>
    </ligand>
</feature>
<keyword evidence="6 14" id="KW-0479">Metal-binding</keyword>
<evidence type="ECO:0000256" key="5">
    <source>
        <dbReference type="ARBA" id="ARBA00022598"/>
    </source>
</evidence>
<dbReference type="FunFam" id="1.10.730.20:FF:000001">
    <property type="entry name" value="Isoleucine--tRNA ligase"/>
    <property type="match status" value="1"/>
</dbReference>
<feature type="domain" description="Aminoacyl-tRNA synthetase class Ia" evidence="15">
    <location>
        <begin position="28"/>
        <end position="640"/>
    </location>
</feature>
<dbReference type="GO" id="GO:0004822">
    <property type="term" value="F:isoleucine-tRNA ligase activity"/>
    <property type="evidence" value="ECO:0007669"/>
    <property type="project" value="UniProtKB-UniRule"/>
</dbReference>
<feature type="binding site" evidence="14">
    <location>
        <position position="917"/>
    </location>
    <ligand>
        <name>Zn(2+)</name>
        <dbReference type="ChEBI" id="CHEBI:29105"/>
    </ligand>
</feature>
<dbReference type="InterPro" id="IPR002301">
    <property type="entry name" value="Ile-tRNA-ligase"/>
</dbReference>
<dbReference type="Pfam" id="PF08264">
    <property type="entry name" value="Anticodon_1"/>
    <property type="match status" value="1"/>
</dbReference>
<dbReference type="FunFam" id="3.40.50.620:FF:000048">
    <property type="entry name" value="Isoleucine--tRNA ligase"/>
    <property type="match status" value="1"/>
</dbReference>
<dbReference type="GO" id="GO:0005524">
    <property type="term" value="F:ATP binding"/>
    <property type="evidence" value="ECO:0007669"/>
    <property type="project" value="UniProtKB-UniRule"/>
</dbReference>
<keyword evidence="4 14" id="KW-0963">Cytoplasm</keyword>
<dbReference type="CDD" id="cd07960">
    <property type="entry name" value="Anticodon_Ia_Ile_BEm"/>
    <property type="match status" value="1"/>
</dbReference>
<evidence type="ECO:0000256" key="7">
    <source>
        <dbReference type="ARBA" id="ARBA00022741"/>
    </source>
</evidence>
<dbReference type="InterPro" id="IPR023585">
    <property type="entry name" value="Ile-tRNA-ligase_type1"/>
</dbReference>
<dbReference type="InterPro" id="IPR009008">
    <property type="entry name" value="Val/Leu/Ile-tRNA-synth_edit"/>
</dbReference>
<dbReference type="GO" id="GO:0008270">
    <property type="term" value="F:zinc ion binding"/>
    <property type="evidence" value="ECO:0007669"/>
    <property type="project" value="UniProtKB-UniRule"/>
</dbReference>
<feature type="domain" description="Methionyl/Valyl/Leucyl/Isoleucyl-tRNA synthetase anticodon-binding" evidence="17">
    <location>
        <begin position="684"/>
        <end position="839"/>
    </location>
</feature>
<feature type="binding site" evidence="14">
    <location>
        <position position="902"/>
    </location>
    <ligand>
        <name>Zn(2+)</name>
        <dbReference type="ChEBI" id="CHEBI:29105"/>
    </ligand>
</feature>
<dbReference type="InterPro" id="IPR001412">
    <property type="entry name" value="aa-tRNA-synth_I_CS"/>
</dbReference>
<dbReference type="AlphaFoldDB" id="A0A0M6W6I9"/>
<keyword evidence="10 14" id="KW-0648">Protein biosynthesis</keyword>
<evidence type="ECO:0000256" key="12">
    <source>
        <dbReference type="ARBA" id="ARBA00025217"/>
    </source>
</evidence>
<comment type="domain">
    <text evidence="14">IleRS has two distinct active sites: one for aminoacylation and one for editing. The misactivated valine is translocated from the active site to the editing site, which sterically excludes the correctly activated isoleucine. The single editing site contains two valyl binding pockets, one specific for each substrate (Val-AMP or Val-tRNA(Ile)).</text>
</comment>
<comment type="subcellular location">
    <subcellularLocation>
        <location evidence="1 14">Cytoplasm</location>
    </subcellularLocation>
</comment>
<dbReference type="SUPFAM" id="SSF50677">
    <property type="entry name" value="ValRS/IleRS/LeuRS editing domain"/>
    <property type="match status" value="1"/>
</dbReference>
<evidence type="ECO:0000313" key="19">
    <source>
        <dbReference type="Proteomes" id="UP000242301"/>
    </source>
</evidence>
<dbReference type="GO" id="GO:0005829">
    <property type="term" value="C:cytosol"/>
    <property type="evidence" value="ECO:0007669"/>
    <property type="project" value="TreeGrafter"/>
</dbReference>
<dbReference type="SUPFAM" id="SSF52374">
    <property type="entry name" value="Nucleotidylyl transferase"/>
    <property type="match status" value="1"/>
</dbReference>
<organism evidence="18 19">
    <name type="scientific">Candidatus Providencia siddallii</name>
    <dbReference type="NCBI Taxonomy" id="1715285"/>
    <lineage>
        <taxon>Bacteria</taxon>
        <taxon>Pseudomonadati</taxon>
        <taxon>Pseudomonadota</taxon>
        <taxon>Gammaproteobacteria</taxon>
        <taxon>Enterobacterales</taxon>
        <taxon>Morganellaceae</taxon>
        <taxon>Providencia</taxon>
    </lineage>
</organism>
<dbReference type="Pfam" id="PF00133">
    <property type="entry name" value="tRNA-synt_1"/>
    <property type="match status" value="1"/>
</dbReference>
<evidence type="ECO:0000256" key="3">
    <source>
        <dbReference type="ARBA" id="ARBA00011245"/>
    </source>
</evidence>
<dbReference type="EMBL" id="CVRF01000001">
    <property type="protein sequence ID" value="CRK85484.1"/>
    <property type="molecule type" value="Genomic_DNA"/>
</dbReference>
<dbReference type="Gene3D" id="3.90.740.10">
    <property type="entry name" value="Valyl/Leucyl/Isoleucyl-tRNA synthetase, editing domain"/>
    <property type="match status" value="1"/>
</dbReference>
<keyword evidence="7 14" id="KW-0547">Nucleotide-binding</keyword>
<evidence type="ECO:0000259" key="17">
    <source>
        <dbReference type="Pfam" id="PF08264"/>
    </source>
</evidence>
<dbReference type="InterPro" id="IPR033708">
    <property type="entry name" value="Anticodon_Ile_BEm"/>
</dbReference>
<dbReference type="HAMAP" id="MF_02002">
    <property type="entry name" value="Ile_tRNA_synth_type1"/>
    <property type="match status" value="1"/>
</dbReference>
<dbReference type="PRINTS" id="PR00984">
    <property type="entry name" value="TRNASYNTHILE"/>
</dbReference>
<keyword evidence="5 14" id="KW-0436">Ligase</keyword>
<dbReference type="GO" id="GO:0006428">
    <property type="term" value="P:isoleucyl-tRNA aminoacylation"/>
    <property type="evidence" value="ECO:0007669"/>
    <property type="project" value="UniProtKB-UniRule"/>
</dbReference>
<dbReference type="STRING" id="1715285.SOFFGTOCOR_0038"/>
<feature type="short sequence motif" description="'KMSKS' region" evidence="14">
    <location>
        <begin position="601"/>
        <end position="605"/>
    </location>
</feature>